<evidence type="ECO:0000256" key="1">
    <source>
        <dbReference type="ARBA" id="ARBA00000098"/>
    </source>
</evidence>
<dbReference type="Pfam" id="PF01433">
    <property type="entry name" value="Peptidase_M1"/>
    <property type="match status" value="1"/>
</dbReference>
<dbReference type="InterPro" id="IPR042097">
    <property type="entry name" value="Aminopeptidase_N-like_N_sf"/>
</dbReference>
<dbReference type="SUPFAM" id="SSF63737">
    <property type="entry name" value="Leukotriene A4 hydrolase N-terminal domain"/>
    <property type="match status" value="1"/>
</dbReference>
<dbReference type="EC" id="3.4.11.2" evidence="4"/>
<feature type="domain" description="Peptidase M1 membrane alanine aminopeptidase" evidence="12">
    <location>
        <begin position="227"/>
        <end position="429"/>
    </location>
</feature>
<dbReference type="Gene3D" id="1.10.390.10">
    <property type="entry name" value="Neutral Protease Domain 2"/>
    <property type="match status" value="1"/>
</dbReference>
<dbReference type="GO" id="GO:0070006">
    <property type="term" value="F:metalloaminopeptidase activity"/>
    <property type="evidence" value="ECO:0007669"/>
    <property type="project" value="TreeGrafter"/>
</dbReference>
<dbReference type="Proteomes" id="UP000275719">
    <property type="component" value="Unassembled WGS sequence"/>
</dbReference>
<evidence type="ECO:0000313" key="15">
    <source>
        <dbReference type="Proteomes" id="UP000275719"/>
    </source>
</evidence>
<dbReference type="Pfam" id="PF17900">
    <property type="entry name" value="Peptidase_M1_N"/>
    <property type="match status" value="1"/>
</dbReference>
<sequence length="696" mass="81551">MKKILLPVFFIITQIAVAQKQNQVDFIKANASIDFDISQRKILGNVSYNFDVKSEIDTIRIDAKNMQIQSVLIDGKPAGFKYDNKQIKLYSGYKIGDNNLSIKYNTIPKQTVYFIGTGNQMQIWTQGQGKYTSHWLPSFDDYNEKVIYNMSITFDKNYQVVSNGVLANKKVNGNNITWNYQMEQPMSSYLLMFAIGKYDVTIHKSASGIPIESYLKPSDKAKNETTYQHTKQMFDFLEKEIGYNYPWKIYRNIPVEDFLYSGMENTTSTIFNQDFVVDKIGAVDRSYVNVNAHELAHQWFGDLITAKTPKDHWLQEGFATFYALLAERDIYGDDYFYWELYEMAEKIQKESKTAKNTVVYSEGATSLTYYEKGAWALFVLRNQIGDANFQTAVKNYLDKYGFKNVSTDEFLKEVESVYSFNSDKFKKEWLTNQSFDIKQAVFLLKNNPMIQQYLELVDKQALPFSTKKEYLFNVLTTSPYEKVKQEVIYQIHNVPYEEAKEFYDYVANSDNVKVRQAMVQVLKEIPNEYVETYKTFLDDGSYLTQEMALKNIWYQRPDLKHQVLDKSKNWEGFNDKNLRITWLMLALATDNYYPEKKANWYKELEGYAYSKYNSNVRMNAISAMWFLNQYDSNTLPHLVNALVSHKPQFRKFGRDAIIELCTKKEFKKHFNDLIPYLPEDEHIALKKLMDEISNPE</sequence>
<dbReference type="GO" id="GO:0005615">
    <property type="term" value="C:extracellular space"/>
    <property type="evidence" value="ECO:0007669"/>
    <property type="project" value="TreeGrafter"/>
</dbReference>
<evidence type="ECO:0000313" key="14">
    <source>
        <dbReference type="EMBL" id="RRJ92647.1"/>
    </source>
</evidence>
<name>A0A3P3WE51_9FLAO</name>
<dbReference type="SUPFAM" id="SSF55486">
    <property type="entry name" value="Metalloproteases ('zincins'), catalytic domain"/>
    <property type="match status" value="1"/>
</dbReference>
<evidence type="ECO:0000256" key="5">
    <source>
        <dbReference type="ARBA" id="ARBA00015611"/>
    </source>
</evidence>
<dbReference type="SUPFAM" id="SSF48371">
    <property type="entry name" value="ARM repeat"/>
    <property type="match status" value="1"/>
</dbReference>
<evidence type="ECO:0000259" key="12">
    <source>
        <dbReference type="Pfam" id="PF01433"/>
    </source>
</evidence>
<dbReference type="GO" id="GO:0043171">
    <property type="term" value="P:peptide catabolic process"/>
    <property type="evidence" value="ECO:0007669"/>
    <property type="project" value="TreeGrafter"/>
</dbReference>
<gene>
    <name evidence="14" type="ORF">EG240_02340</name>
</gene>
<dbReference type="PANTHER" id="PTHR11533">
    <property type="entry name" value="PROTEASE M1 ZINC METALLOPROTEASE"/>
    <property type="match status" value="1"/>
</dbReference>
<proteinExistence type="inferred from homology"/>
<dbReference type="InterPro" id="IPR016024">
    <property type="entry name" value="ARM-type_fold"/>
</dbReference>
<evidence type="ECO:0000256" key="6">
    <source>
        <dbReference type="ARBA" id="ARBA00022438"/>
    </source>
</evidence>
<dbReference type="RefSeq" id="WP_125017018.1">
    <property type="nucleotide sequence ID" value="NZ_RQVQ01000004.1"/>
</dbReference>
<dbReference type="InterPro" id="IPR001930">
    <property type="entry name" value="Peptidase_M1"/>
</dbReference>
<evidence type="ECO:0000256" key="7">
    <source>
        <dbReference type="ARBA" id="ARBA00022670"/>
    </source>
</evidence>
<dbReference type="Gene3D" id="2.60.40.1730">
    <property type="entry name" value="tricorn interacting facor f3 domain"/>
    <property type="match status" value="1"/>
</dbReference>
<evidence type="ECO:0000256" key="11">
    <source>
        <dbReference type="ARBA" id="ARBA00023049"/>
    </source>
</evidence>
<keyword evidence="8" id="KW-0479">Metal-binding</keyword>
<dbReference type="GO" id="GO:0042277">
    <property type="term" value="F:peptide binding"/>
    <property type="evidence" value="ECO:0007669"/>
    <property type="project" value="TreeGrafter"/>
</dbReference>
<accession>A0A3P3WE51</accession>
<dbReference type="GO" id="GO:0016285">
    <property type="term" value="F:alanyl aminopeptidase activity"/>
    <property type="evidence" value="ECO:0007669"/>
    <property type="project" value="UniProtKB-EC"/>
</dbReference>
<evidence type="ECO:0000256" key="9">
    <source>
        <dbReference type="ARBA" id="ARBA00022801"/>
    </source>
</evidence>
<keyword evidence="9" id="KW-0378">Hydrolase</keyword>
<dbReference type="GO" id="GO:0005737">
    <property type="term" value="C:cytoplasm"/>
    <property type="evidence" value="ECO:0007669"/>
    <property type="project" value="TreeGrafter"/>
</dbReference>
<dbReference type="GO" id="GO:0006508">
    <property type="term" value="P:proteolysis"/>
    <property type="evidence" value="ECO:0007669"/>
    <property type="project" value="UniProtKB-KW"/>
</dbReference>
<evidence type="ECO:0000256" key="4">
    <source>
        <dbReference type="ARBA" id="ARBA00012564"/>
    </source>
</evidence>
<comment type="caution">
    <text evidence="14">The sequence shown here is derived from an EMBL/GenBank/DDBJ whole genome shotgun (WGS) entry which is preliminary data.</text>
</comment>
<reference evidence="14 15" key="1">
    <citation type="submission" date="2018-11" db="EMBL/GenBank/DDBJ databases">
        <title>Flavobacterium sp. nov., YIM 102701-2 draft genome.</title>
        <authorList>
            <person name="Li G."/>
            <person name="Jiang Y."/>
        </authorList>
    </citation>
    <scope>NUCLEOTIDE SEQUENCE [LARGE SCALE GENOMIC DNA]</scope>
    <source>
        <strain evidence="14 15">YIM 102701-2</strain>
    </source>
</reference>
<evidence type="ECO:0000256" key="10">
    <source>
        <dbReference type="ARBA" id="ARBA00022833"/>
    </source>
</evidence>
<dbReference type="InterPro" id="IPR014782">
    <property type="entry name" value="Peptidase_M1_dom"/>
</dbReference>
<dbReference type="GO" id="GO:0008270">
    <property type="term" value="F:zinc ion binding"/>
    <property type="evidence" value="ECO:0007669"/>
    <property type="project" value="InterPro"/>
</dbReference>
<feature type="domain" description="Aminopeptidase N-like N-terminal" evidence="13">
    <location>
        <begin position="33"/>
        <end position="190"/>
    </location>
</feature>
<evidence type="ECO:0000259" key="13">
    <source>
        <dbReference type="Pfam" id="PF17900"/>
    </source>
</evidence>
<dbReference type="CDD" id="cd09603">
    <property type="entry name" value="M1_APN_like"/>
    <property type="match status" value="1"/>
</dbReference>
<evidence type="ECO:0000256" key="2">
    <source>
        <dbReference type="ARBA" id="ARBA00001947"/>
    </source>
</evidence>
<dbReference type="PANTHER" id="PTHR11533:SF174">
    <property type="entry name" value="PUROMYCIN-SENSITIVE AMINOPEPTIDASE-RELATED"/>
    <property type="match status" value="1"/>
</dbReference>
<keyword evidence="6" id="KW-0031">Aminopeptidase</keyword>
<dbReference type="InterPro" id="IPR045357">
    <property type="entry name" value="Aminopeptidase_N-like_N"/>
</dbReference>
<comment type="cofactor">
    <cofactor evidence="2">
        <name>Zn(2+)</name>
        <dbReference type="ChEBI" id="CHEBI:29105"/>
    </cofactor>
</comment>
<evidence type="ECO:0000256" key="3">
    <source>
        <dbReference type="ARBA" id="ARBA00010136"/>
    </source>
</evidence>
<comment type="catalytic activity">
    <reaction evidence="1">
        <text>Release of an N-terminal amino acid, Xaa-|-Yaa- from a peptide, amide or arylamide. Xaa is preferably Ala, but may be most amino acids including Pro (slow action). When a terminal hydrophobic residue is followed by a prolyl residue, the two may be released as an intact Xaa-Pro dipeptide.</text>
        <dbReference type="EC" id="3.4.11.2"/>
    </reaction>
</comment>
<keyword evidence="10" id="KW-0862">Zinc</keyword>
<dbReference type="InterPro" id="IPR027268">
    <property type="entry name" value="Peptidase_M4/M1_CTD_sf"/>
</dbReference>
<keyword evidence="11" id="KW-0482">Metalloprotease</keyword>
<dbReference type="InterPro" id="IPR050344">
    <property type="entry name" value="Peptidase_M1_aminopeptidases"/>
</dbReference>
<dbReference type="OrthoDB" id="100605at2"/>
<organism evidence="14 15">
    <name type="scientific">Paenimyroides tangerinum</name>
    <dbReference type="NCBI Taxonomy" id="2488728"/>
    <lineage>
        <taxon>Bacteria</taxon>
        <taxon>Pseudomonadati</taxon>
        <taxon>Bacteroidota</taxon>
        <taxon>Flavobacteriia</taxon>
        <taxon>Flavobacteriales</taxon>
        <taxon>Flavobacteriaceae</taxon>
        <taxon>Paenimyroides</taxon>
    </lineage>
</organism>
<dbReference type="AlphaFoldDB" id="A0A3P3WE51"/>
<dbReference type="GO" id="GO:0016020">
    <property type="term" value="C:membrane"/>
    <property type="evidence" value="ECO:0007669"/>
    <property type="project" value="TreeGrafter"/>
</dbReference>
<dbReference type="EMBL" id="RQVQ01000004">
    <property type="protein sequence ID" value="RRJ92647.1"/>
    <property type="molecule type" value="Genomic_DNA"/>
</dbReference>
<evidence type="ECO:0000256" key="8">
    <source>
        <dbReference type="ARBA" id="ARBA00022723"/>
    </source>
</evidence>
<protein>
    <recommendedName>
        <fullName evidence="5">Aminopeptidase N</fullName>
        <ecNumber evidence="4">3.4.11.2</ecNumber>
    </recommendedName>
</protein>
<dbReference type="PRINTS" id="PR00756">
    <property type="entry name" value="ALADIPTASE"/>
</dbReference>
<keyword evidence="7" id="KW-0645">Protease</keyword>
<comment type="similarity">
    <text evidence="3">Belongs to the peptidase M1 family.</text>
</comment>
<keyword evidence="15" id="KW-1185">Reference proteome</keyword>